<name>A0ABQ8A1M0_BRANA</name>
<feature type="non-terminal residue" evidence="2">
    <location>
        <position position="1"/>
    </location>
</feature>
<protein>
    <submittedName>
        <fullName evidence="2">Uncharacterized protein</fullName>
    </submittedName>
</protein>
<evidence type="ECO:0000256" key="1">
    <source>
        <dbReference type="SAM" id="MobiDB-lite"/>
    </source>
</evidence>
<keyword evidence="3" id="KW-1185">Reference proteome</keyword>
<evidence type="ECO:0000313" key="2">
    <source>
        <dbReference type="EMBL" id="KAH0886409.1"/>
    </source>
</evidence>
<feature type="region of interest" description="Disordered" evidence="1">
    <location>
        <begin position="154"/>
        <end position="213"/>
    </location>
</feature>
<gene>
    <name evidence="2" type="ORF">HID58_062505</name>
</gene>
<sequence>RFGFNSQCFVGGSTKQEVNRMREEGKAELVGRKTVKTKTGSSSHGQEGVDIDLLPSLLKDDFQLLHGAISTIQESANAFTETILANISEVFCTIQDSVHQIATLSADIRKLAAAVHVSPPDMANNRPHVVDASTQTVPDVPTIISDAINFANRSSQSAADGGQNASNANTAVGGVTDNSGQPGFEADHSTPQCSQQEHVGPQPSDAQVDSTLDPALLFPNPTFSLGLTHEARLKRLKHANVTINTDLEASMEEAPPACRKSKRQKVPTKSLLGEYECDKGFLNRARKLQMRFIGEGTLITRPIRVTVHQIVH</sequence>
<dbReference type="Proteomes" id="UP000824890">
    <property type="component" value="Unassembled WGS sequence"/>
</dbReference>
<evidence type="ECO:0000313" key="3">
    <source>
        <dbReference type="Proteomes" id="UP000824890"/>
    </source>
</evidence>
<reference evidence="2 3" key="1">
    <citation type="submission" date="2021-05" db="EMBL/GenBank/DDBJ databases">
        <title>Genome Assembly of Synthetic Allotetraploid Brassica napus Reveals Homoeologous Exchanges between Subgenomes.</title>
        <authorList>
            <person name="Davis J.T."/>
        </authorList>
    </citation>
    <scope>NUCLEOTIDE SEQUENCE [LARGE SCALE GENOMIC DNA]</scope>
    <source>
        <strain evidence="3">cv. Da-Ae</strain>
        <tissue evidence="2">Seedling</tissue>
    </source>
</reference>
<proteinExistence type="predicted"/>
<dbReference type="EMBL" id="JAGKQM010000014">
    <property type="protein sequence ID" value="KAH0886409.1"/>
    <property type="molecule type" value="Genomic_DNA"/>
</dbReference>
<feature type="compositionally biased region" description="Polar residues" evidence="1">
    <location>
        <begin position="154"/>
        <end position="181"/>
    </location>
</feature>
<organism evidence="2 3">
    <name type="scientific">Brassica napus</name>
    <name type="common">Rape</name>
    <dbReference type="NCBI Taxonomy" id="3708"/>
    <lineage>
        <taxon>Eukaryota</taxon>
        <taxon>Viridiplantae</taxon>
        <taxon>Streptophyta</taxon>
        <taxon>Embryophyta</taxon>
        <taxon>Tracheophyta</taxon>
        <taxon>Spermatophyta</taxon>
        <taxon>Magnoliopsida</taxon>
        <taxon>eudicotyledons</taxon>
        <taxon>Gunneridae</taxon>
        <taxon>Pentapetalae</taxon>
        <taxon>rosids</taxon>
        <taxon>malvids</taxon>
        <taxon>Brassicales</taxon>
        <taxon>Brassicaceae</taxon>
        <taxon>Brassiceae</taxon>
        <taxon>Brassica</taxon>
    </lineage>
</organism>
<comment type="caution">
    <text evidence="2">The sequence shown here is derived from an EMBL/GenBank/DDBJ whole genome shotgun (WGS) entry which is preliminary data.</text>
</comment>
<accession>A0ABQ8A1M0</accession>